<dbReference type="InterPro" id="IPR011990">
    <property type="entry name" value="TPR-like_helical_dom_sf"/>
</dbReference>
<dbReference type="AlphaFoldDB" id="A0A3B0X2V0"/>
<dbReference type="SMART" id="SM00671">
    <property type="entry name" value="SEL1"/>
    <property type="match status" value="1"/>
</dbReference>
<sequence length="224" mass="24811">MKTTGFRYIVIFVLLALSGCSEPITPGTMEEANALLAAEKHDKAAPVYRYLANEKGNTQAMLNMGHFYYGGQGVDMDRRKAFDWFLKAANAGNPDAYLTLGVMNVNGTYELDEGGDDIVWVNCHAAIVTCERSVVASIWWYVKAVATGQKEAIEYIISAYNSRGAERYAWGQLAINHGIDISSYNEEIQAFKNQADPQNLQQAEAWAEKLIDLYGVNSLAYNGK</sequence>
<dbReference type="PANTHER" id="PTHR11102:SF160">
    <property type="entry name" value="ERAD-ASSOCIATED E3 UBIQUITIN-PROTEIN LIGASE COMPONENT HRD3"/>
    <property type="match status" value="1"/>
</dbReference>
<dbReference type="PROSITE" id="PS51257">
    <property type="entry name" value="PROKAR_LIPOPROTEIN"/>
    <property type="match status" value="1"/>
</dbReference>
<accession>A0A3B0X2V0</accession>
<dbReference type="Gene3D" id="1.25.40.10">
    <property type="entry name" value="Tetratricopeptide repeat domain"/>
    <property type="match status" value="1"/>
</dbReference>
<dbReference type="Pfam" id="PF08238">
    <property type="entry name" value="Sel1"/>
    <property type="match status" value="2"/>
</dbReference>
<protein>
    <recommendedName>
        <fullName evidence="2">Sel1 repeat family protein</fullName>
    </recommendedName>
</protein>
<evidence type="ECO:0008006" key="2">
    <source>
        <dbReference type="Google" id="ProtNLM"/>
    </source>
</evidence>
<dbReference type="InterPro" id="IPR050767">
    <property type="entry name" value="Sel1_AlgK"/>
</dbReference>
<proteinExistence type="predicted"/>
<organism evidence="1">
    <name type="scientific">hydrothermal vent metagenome</name>
    <dbReference type="NCBI Taxonomy" id="652676"/>
    <lineage>
        <taxon>unclassified sequences</taxon>
        <taxon>metagenomes</taxon>
        <taxon>ecological metagenomes</taxon>
    </lineage>
</organism>
<evidence type="ECO:0000313" key="1">
    <source>
        <dbReference type="EMBL" id="VAW62588.1"/>
    </source>
</evidence>
<dbReference type="SUPFAM" id="SSF81901">
    <property type="entry name" value="HCP-like"/>
    <property type="match status" value="1"/>
</dbReference>
<dbReference type="PANTHER" id="PTHR11102">
    <property type="entry name" value="SEL-1-LIKE PROTEIN"/>
    <property type="match status" value="1"/>
</dbReference>
<gene>
    <name evidence="1" type="ORF">MNBD_GAMMA11-2734</name>
</gene>
<dbReference type="EMBL" id="UOFG01000176">
    <property type="protein sequence ID" value="VAW62588.1"/>
    <property type="molecule type" value="Genomic_DNA"/>
</dbReference>
<dbReference type="InterPro" id="IPR006597">
    <property type="entry name" value="Sel1-like"/>
</dbReference>
<reference evidence="1" key="1">
    <citation type="submission" date="2018-06" db="EMBL/GenBank/DDBJ databases">
        <authorList>
            <person name="Zhirakovskaya E."/>
        </authorList>
    </citation>
    <scope>NUCLEOTIDE SEQUENCE</scope>
</reference>
<name>A0A3B0X2V0_9ZZZZ</name>